<evidence type="ECO:0000259" key="6">
    <source>
        <dbReference type="Pfam" id="PF07980"/>
    </source>
</evidence>
<keyword evidence="9" id="KW-1185">Reference proteome</keyword>
<evidence type="ECO:0000256" key="3">
    <source>
        <dbReference type="ARBA" id="ARBA00022729"/>
    </source>
</evidence>
<sequence length="499" mass="55430">MKSFLYIPVISAALLMSSCSKFLEKTPLDSVNSSNFWQTEDDAIAAVNGAYQPLQWPKLYNLRMWTTDIWAGNSVTGAGGGTDGIETQDISNFVTTTDNAAALDIWRGPAPGILRCNLILQNVPGMKIDESLRNRIVGEAQFLRAHYYFILVQLFGDVPLITEPQTPSDDLRPARTAKAKVYELIIDDLTKAIANLPARSQYSGSDIGRASKGAAIGMLMKVYLTLGNYQKVVDLYTQLNGLGYALNANYSDNFSPSAKNSIESLFEVQYYGKTNYSFWDNENQASWVSTFTGPRNSDFVGGGYGWNHPTQEFVNAYEGGDTRKDKTILYAGCPDFDGKVYKSSYSSTGFNVRKFLVPKDVSADYDTNPSNWVVLRFADVLLMYAEALNELNRGNEAQAASSGINAGGPLNRVRNRAGLTDVSGLNKDALREKILHERRMELAFEGHRWFDLVRVNNGQYGLNFLHSIGKSNATEKHLLLPIPQKERDANPNLSQNKDY</sequence>
<keyword evidence="5" id="KW-0998">Cell outer membrane</keyword>
<dbReference type="AlphaFoldDB" id="A0A4Q7MYA2"/>
<feature type="domain" description="SusD-like N-terminal" evidence="7">
    <location>
        <begin position="82"/>
        <end position="224"/>
    </location>
</feature>
<evidence type="ECO:0000256" key="4">
    <source>
        <dbReference type="ARBA" id="ARBA00023136"/>
    </source>
</evidence>
<keyword evidence="4" id="KW-0472">Membrane</keyword>
<protein>
    <submittedName>
        <fullName evidence="8">RagB/SusD domain-containing protein</fullName>
    </submittedName>
</protein>
<dbReference type="InterPro" id="IPR011990">
    <property type="entry name" value="TPR-like_helical_dom_sf"/>
</dbReference>
<accession>A0A4Q7MYA2</accession>
<dbReference type="SUPFAM" id="SSF48452">
    <property type="entry name" value="TPR-like"/>
    <property type="match status" value="1"/>
</dbReference>
<evidence type="ECO:0000256" key="2">
    <source>
        <dbReference type="ARBA" id="ARBA00006275"/>
    </source>
</evidence>
<dbReference type="InterPro" id="IPR012944">
    <property type="entry name" value="SusD_RagB_dom"/>
</dbReference>
<feature type="domain" description="RagB/SusD" evidence="6">
    <location>
        <begin position="307"/>
        <end position="499"/>
    </location>
</feature>
<comment type="caution">
    <text evidence="8">The sequence shown here is derived from an EMBL/GenBank/DDBJ whole genome shotgun (WGS) entry which is preliminary data.</text>
</comment>
<evidence type="ECO:0000313" key="8">
    <source>
        <dbReference type="EMBL" id="RZS74187.1"/>
    </source>
</evidence>
<gene>
    <name evidence="8" type="ORF">EV199_0031</name>
</gene>
<dbReference type="Pfam" id="PF07980">
    <property type="entry name" value="SusD_RagB"/>
    <property type="match status" value="1"/>
</dbReference>
<reference evidence="8 9" key="1">
    <citation type="submission" date="2019-02" db="EMBL/GenBank/DDBJ databases">
        <title>Genomic Encyclopedia of Type Strains, Phase IV (KMG-IV): sequencing the most valuable type-strain genomes for metagenomic binning, comparative biology and taxonomic classification.</title>
        <authorList>
            <person name="Goeker M."/>
        </authorList>
    </citation>
    <scope>NUCLEOTIDE SEQUENCE [LARGE SCALE GENOMIC DNA]</scope>
    <source>
        <strain evidence="8 9">DSM 18116</strain>
    </source>
</reference>
<keyword evidence="3" id="KW-0732">Signal</keyword>
<evidence type="ECO:0000259" key="7">
    <source>
        <dbReference type="Pfam" id="PF14322"/>
    </source>
</evidence>
<dbReference type="Pfam" id="PF14322">
    <property type="entry name" value="SusD-like_3"/>
    <property type="match status" value="1"/>
</dbReference>
<evidence type="ECO:0000313" key="9">
    <source>
        <dbReference type="Proteomes" id="UP000293874"/>
    </source>
</evidence>
<organism evidence="8 9">
    <name type="scientific">Pseudobacter ginsenosidimutans</name>
    <dbReference type="NCBI Taxonomy" id="661488"/>
    <lineage>
        <taxon>Bacteria</taxon>
        <taxon>Pseudomonadati</taxon>
        <taxon>Bacteroidota</taxon>
        <taxon>Chitinophagia</taxon>
        <taxon>Chitinophagales</taxon>
        <taxon>Chitinophagaceae</taxon>
        <taxon>Pseudobacter</taxon>
    </lineage>
</organism>
<dbReference type="InterPro" id="IPR033985">
    <property type="entry name" value="SusD-like_N"/>
</dbReference>
<dbReference type="PROSITE" id="PS51257">
    <property type="entry name" value="PROKAR_LIPOPROTEIN"/>
    <property type="match status" value="1"/>
</dbReference>
<dbReference type="Gene3D" id="1.25.40.390">
    <property type="match status" value="1"/>
</dbReference>
<evidence type="ECO:0000256" key="1">
    <source>
        <dbReference type="ARBA" id="ARBA00004442"/>
    </source>
</evidence>
<proteinExistence type="inferred from homology"/>
<dbReference type="OrthoDB" id="993981at2"/>
<dbReference type="GO" id="GO:0009279">
    <property type="term" value="C:cell outer membrane"/>
    <property type="evidence" value="ECO:0007669"/>
    <property type="project" value="UniProtKB-SubCell"/>
</dbReference>
<dbReference type="Proteomes" id="UP000293874">
    <property type="component" value="Unassembled WGS sequence"/>
</dbReference>
<dbReference type="CDD" id="cd08977">
    <property type="entry name" value="SusD"/>
    <property type="match status" value="1"/>
</dbReference>
<dbReference type="EMBL" id="SGXA01000001">
    <property type="protein sequence ID" value="RZS74187.1"/>
    <property type="molecule type" value="Genomic_DNA"/>
</dbReference>
<name>A0A4Q7MYA2_9BACT</name>
<evidence type="ECO:0000256" key="5">
    <source>
        <dbReference type="ARBA" id="ARBA00023237"/>
    </source>
</evidence>
<comment type="similarity">
    <text evidence="2">Belongs to the SusD family.</text>
</comment>
<dbReference type="RefSeq" id="WP_130538666.1">
    <property type="nucleotide sequence ID" value="NZ_CP042431.1"/>
</dbReference>
<comment type="subcellular location">
    <subcellularLocation>
        <location evidence="1">Cell outer membrane</location>
    </subcellularLocation>
</comment>